<proteinExistence type="predicted"/>
<dbReference type="EMBL" id="QSQR01000009">
    <property type="protein sequence ID" value="RGK45337.1"/>
    <property type="molecule type" value="Genomic_DNA"/>
</dbReference>
<sequence>MAITDKCSEKRLLSVNPHYNGQKFTDKSLENAGLSVKCVLLTDKSSKMGSLSVKLSEILDRLVEQHGI</sequence>
<organism evidence="1 2">
    <name type="scientific">Ligilactobacillus ruminis</name>
    <dbReference type="NCBI Taxonomy" id="1623"/>
    <lineage>
        <taxon>Bacteria</taxon>
        <taxon>Bacillati</taxon>
        <taxon>Bacillota</taxon>
        <taxon>Bacilli</taxon>
        <taxon>Lactobacillales</taxon>
        <taxon>Lactobacillaceae</taxon>
        <taxon>Ligilactobacillus</taxon>
    </lineage>
</organism>
<comment type="caution">
    <text evidence="1">The sequence shown here is derived from an EMBL/GenBank/DDBJ whole genome shotgun (WGS) entry which is preliminary data.</text>
</comment>
<evidence type="ECO:0000313" key="1">
    <source>
        <dbReference type="EMBL" id="RGK45337.1"/>
    </source>
</evidence>
<evidence type="ECO:0000313" key="2">
    <source>
        <dbReference type="Proteomes" id="UP000260790"/>
    </source>
</evidence>
<dbReference type="AlphaFoldDB" id="A0A8B2Z665"/>
<accession>A0A8B2Z665</accession>
<protein>
    <submittedName>
        <fullName evidence="1">Uncharacterized protein</fullName>
    </submittedName>
</protein>
<reference evidence="1 2" key="1">
    <citation type="submission" date="2018-08" db="EMBL/GenBank/DDBJ databases">
        <title>A genome reference for cultivated species of the human gut microbiota.</title>
        <authorList>
            <person name="Zou Y."/>
            <person name="Xue W."/>
            <person name="Luo G."/>
        </authorList>
    </citation>
    <scope>NUCLEOTIDE SEQUENCE [LARGE SCALE GENOMIC DNA]</scope>
    <source>
        <strain evidence="1 2">TF10-9AT</strain>
    </source>
</reference>
<gene>
    <name evidence="1" type="ORF">DXD09_08395</name>
</gene>
<dbReference type="Proteomes" id="UP000260790">
    <property type="component" value="Unassembled WGS sequence"/>
</dbReference>
<name>A0A8B2Z665_9LACO</name>